<evidence type="ECO:0000259" key="12">
    <source>
        <dbReference type="PROSITE" id="PS51198"/>
    </source>
</evidence>
<dbReference type="PANTHER" id="PTHR11070">
    <property type="entry name" value="UVRD / RECB / PCRA DNA HELICASE FAMILY MEMBER"/>
    <property type="match status" value="1"/>
</dbReference>
<comment type="caution">
    <text evidence="13">The sequence shown here is derived from an EMBL/GenBank/DDBJ whole genome shotgun (WGS) entry which is preliminary data.</text>
</comment>
<evidence type="ECO:0000256" key="10">
    <source>
        <dbReference type="ARBA" id="ARBA00048988"/>
    </source>
</evidence>
<dbReference type="InterPro" id="IPR027417">
    <property type="entry name" value="P-loop_NTPase"/>
</dbReference>
<keyword evidence="2 11" id="KW-0547">Nucleotide-binding</keyword>
<feature type="domain" description="UvrD-like helicase ATP-binding" evidence="12">
    <location>
        <begin position="29"/>
        <end position="358"/>
    </location>
</feature>
<dbReference type="PANTHER" id="PTHR11070:SF2">
    <property type="entry name" value="ATP-DEPENDENT DNA HELICASE SRS2"/>
    <property type="match status" value="1"/>
</dbReference>
<evidence type="ECO:0000313" key="13">
    <source>
        <dbReference type="EMBL" id="GAA4484502.1"/>
    </source>
</evidence>
<dbReference type="Gene3D" id="3.40.50.300">
    <property type="entry name" value="P-loop containing nucleotide triphosphate hydrolases"/>
    <property type="match status" value="3"/>
</dbReference>
<keyword evidence="14" id="KW-1185">Reference proteome</keyword>
<keyword evidence="6" id="KW-0238">DNA-binding</keyword>
<sequence length="814" mass="90385">MKGGVLNAEEFIALLNGLPGRAGRPAVRRGDSQWDIITVRPDDRVLQILAGPGSGKTENLVSRILFELFVGIGKPTPASQILVTTFTKKAATELEVRLVERCDALLAHARSQGFDVEDPKIHDLRIGTLHSLCDRLLGEFDDEYTERGTRLIDEHETVVRLAMAYRFDIGIGLIDSLLAIDGVTALFRPPWDGGRWPSTNMDKVKFVQALIAQHTETWVPRCGKNRINNGLEEITREPALTDSLIRLHDKWWAYLDRKNVLDFTAIQEKFLQRQDKLLDNFTHVFVDEFQDTNPIQFAIHTSWLQNESTRLTVVGDDDQSIYRFRGSDIDCFRGLADYCLSEGITYRSGKLEENWRSTRAIVGCSEAFRNLSSLRQVTMDKTVRPAPVAAAGYPVRLLSGPWADLCDVVAAELAAGGVSTEVSGPPEAPVDAAVLLFSTSEKSSRTATKPADEIRRALEAQQLRVYNPRNKTAGVLGSPVHDIFALISYLIDPVRVKRIPGRARAVEVHATCRESDRWPYADSLHKFRIVDGHAQCQKRFRKNNGSGLNAPHPRTAELLDYVDQIRDRLVAATASDKPPALTLAGFVARLLSFPQFRHCGYTPELFRQALLTSLIESHVAPSRETMRSLDSPLRPSRNPETGQIDWPDACWNFLNHFGALLNSTTLDDLEVEAFADNAIAMLTFHQAKGLEFDHVYVGCTGRSISPDNALCTEFFSGRAIPAVVVDGHYQTRDPGVLAMAAADRDREVYVAITRAKQTLTILHDPGDTTGQTHLNPALETLFAQATRTLHPRNPAVQVFSLNTTGTVGGQETQV</sequence>
<gene>
    <name evidence="13" type="ORF">GCM10023191_007740</name>
</gene>
<evidence type="ECO:0000256" key="3">
    <source>
        <dbReference type="ARBA" id="ARBA00022801"/>
    </source>
</evidence>
<dbReference type="InterPro" id="IPR014017">
    <property type="entry name" value="DNA_helicase_UvrD-like_C"/>
</dbReference>
<keyword evidence="3 11" id="KW-0378">Hydrolase</keyword>
<evidence type="ECO:0000256" key="6">
    <source>
        <dbReference type="ARBA" id="ARBA00023125"/>
    </source>
</evidence>
<name>A0ABP8PB11_9ACTN</name>
<evidence type="ECO:0000256" key="2">
    <source>
        <dbReference type="ARBA" id="ARBA00022741"/>
    </source>
</evidence>
<dbReference type="SUPFAM" id="SSF52540">
    <property type="entry name" value="P-loop containing nucleoside triphosphate hydrolases"/>
    <property type="match status" value="1"/>
</dbReference>
<proteinExistence type="inferred from homology"/>
<dbReference type="Proteomes" id="UP001500503">
    <property type="component" value="Unassembled WGS sequence"/>
</dbReference>
<dbReference type="Pfam" id="PF13361">
    <property type="entry name" value="UvrD_C"/>
    <property type="match status" value="1"/>
</dbReference>
<dbReference type="InterPro" id="IPR014016">
    <property type="entry name" value="UvrD-like_ATP-bd"/>
</dbReference>
<protein>
    <recommendedName>
        <fullName evidence="9">DNA 3'-5' helicase</fullName>
        <ecNumber evidence="9">5.6.2.4</ecNumber>
    </recommendedName>
</protein>
<evidence type="ECO:0000256" key="5">
    <source>
        <dbReference type="ARBA" id="ARBA00022840"/>
    </source>
</evidence>
<comment type="catalytic activity">
    <reaction evidence="8">
        <text>Couples ATP hydrolysis with the unwinding of duplex DNA by translocating in the 3'-5' direction.</text>
        <dbReference type="EC" id="5.6.2.4"/>
    </reaction>
</comment>
<dbReference type="CDD" id="cd17932">
    <property type="entry name" value="DEXQc_UvrD"/>
    <property type="match status" value="1"/>
</dbReference>
<dbReference type="EMBL" id="BAABHF010000009">
    <property type="protein sequence ID" value="GAA4484502.1"/>
    <property type="molecule type" value="Genomic_DNA"/>
</dbReference>
<keyword evidence="4 11" id="KW-0347">Helicase</keyword>
<dbReference type="PROSITE" id="PS51198">
    <property type="entry name" value="UVRD_HELICASE_ATP_BIND"/>
    <property type="match status" value="1"/>
</dbReference>
<dbReference type="InterPro" id="IPR013986">
    <property type="entry name" value="DExx_box_DNA_helicase_dom_sf"/>
</dbReference>
<evidence type="ECO:0000256" key="4">
    <source>
        <dbReference type="ARBA" id="ARBA00022806"/>
    </source>
</evidence>
<evidence type="ECO:0000256" key="11">
    <source>
        <dbReference type="PROSITE-ProRule" id="PRU00560"/>
    </source>
</evidence>
<feature type="binding site" evidence="11">
    <location>
        <begin position="50"/>
        <end position="57"/>
    </location>
    <ligand>
        <name>ATP</name>
        <dbReference type="ChEBI" id="CHEBI:30616"/>
    </ligand>
</feature>
<comment type="similarity">
    <text evidence="1">Belongs to the helicase family. UvrD subfamily.</text>
</comment>
<dbReference type="InterPro" id="IPR000212">
    <property type="entry name" value="DNA_helicase_UvrD/REP"/>
</dbReference>
<comment type="catalytic activity">
    <reaction evidence="10">
        <text>ATP + H2O = ADP + phosphate + H(+)</text>
        <dbReference type="Rhea" id="RHEA:13065"/>
        <dbReference type="ChEBI" id="CHEBI:15377"/>
        <dbReference type="ChEBI" id="CHEBI:15378"/>
        <dbReference type="ChEBI" id="CHEBI:30616"/>
        <dbReference type="ChEBI" id="CHEBI:43474"/>
        <dbReference type="ChEBI" id="CHEBI:456216"/>
        <dbReference type="EC" id="5.6.2.4"/>
    </reaction>
</comment>
<organism evidence="13 14">
    <name type="scientific">Actinoallomurus oryzae</name>
    <dbReference type="NCBI Taxonomy" id="502180"/>
    <lineage>
        <taxon>Bacteria</taxon>
        <taxon>Bacillati</taxon>
        <taxon>Actinomycetota</taxon>
        <taxon>Actinomycetes</taxon>
        <taxon>Streptosporangiales</taxon>
        <taxon>Thermomonosporaceae</taxon>
        <taxon>Actinoallomurus</taxon>
    </lineage>
</organism>
<reference evidence="14" key="1">
    <citation type="journal article" date="2019" name="Int. J. Syst. Evol. Microbiol.">
        <title>The Global Catalogue of Microorganisms (GCM) 10K type strain sequencing project: providing services to taxonomists for standard genome sequencing and annotation.</title>
        <authorList>
            <consortium name="The Broad Institute Genomics Platform"/>
            <consortium name="The Broad Institute Genome Sequencing Center for Infectious Disease"/>
            <person name="Wu L."/>
            <person name="Ma J."/>
        </authorList>
    </citation>
    <scope>NUCLEOTIDE SEQUENCE [LARGE SCALE GENOMIC DNA]</scope>
    <source>
        <strain evidence="14">JCM 17933</strain>
    </source>
</reference>
<evidence type="ECO:0000256" key="1">
    <source>
        <dbReference type="ARBA" id="ARBA00009922"/>
    </source>
</evidence>
<accession>A0ABP8PB11</accession>
<evidence type="ECO:0000256" key="9">
    <source>
        <dbReference type="ARBA" id="ARBA00034808"/>
    </source>
</evidence>
<dbReference type="Pfam" id="PF00580">
    <property type="entry name" value="UvrD-helicase"/>
    <property type="match status" value="1"/>
</dbReference>
<dbReference type="EC" id="5.6.2.4" evidence="9"/>
<evidence type="ECO:0000256" key="8">
    <source>
        <dbReference type="ARBA" id="ARBA00034617"/>
    </source>
</evidence>
<keyword evidence="5 11" id="KW-0067">ATP-binding</keyword>
<keyword evidence="7" id="KW-0413">Isomerase</keyword>
<dbReference type="Gene3D" id="1.10.10.160">
    <property type="match status" value="1"/>
</dbReference>
<evidence type="ECO:0000313" key="14">
    <source>
        <dbReference type="Proteomes" id="UP001500503"/>
    </source>
</evidence>
<evidence type="ECO:0000256" key="7">
    <source>
        <dbReference type="ARBA" id="ARBA00023235"/>
    </source>
</evidence>